<dbReference type="PANTHER" id="PTHR12176:SF80">
    <property type="entry name" value="EEF1A LYSINE METHYLTRANSFERASE 4"/>
    <property type="match status" value="1"/>
</dbReference>
<dbReference type="GO" id="GO:0008168">
    <property type="term" value="F:methyltransferase activity"/>
    <property type="evidence" value="ECO:0007669"/>
    <property type="project" value="UniProtKB-KW"/>
</dbReference>
<evidence type="ECO:0000313" key="7">
    <source>
        <dbReference type="Proteomes" id="UP000001396"/>
    </source>
</evidence>
<dbReference type="Proteomes" id="UP000001396">
    <property type="component" value="Unassembled WGS sequence"/>
</dbReference>
<dbReference type="AlphaFoldDB" id="D3BPE4"/>
<feature type="region of interest" description="Disordered" evidence="4">
    <location>
        <begin position="512"/>
        <end position="538"/>
    </location>
</feature>
<feature type="compositionally biased region" description="Polar residues" evidence="4">
    <location>
        <begin position="201"/>
        <end position="214"/>
    </location>
</feature>
<comment type="similarity">
    <text evidence="1">Belongs to the methyltransferase superfamily.</text>
</comment>
<protein>
    <recommendedName>
        <fullName evidence="5">Methyltransferase domain-containing protein</fullName>
    </recommendedName>
</protein>
<proteinExistence type="inferred from homology"/>
<feature type="region of interest" description="Disordered" evidence="4">
    <location>
        <begin position="198"/>
        <end position="230"/>
    </location>
</feature>
<evidence type="ECO:0000256" key="2">
    <source>
        <dbReference type="ARBA" id="ARBA00022603"/>
    </source>
</evidence>
<feature type="domain" description="Methyltransferase" evidence="5">
    <location>
        <begin position="50"/>
        <end position="170"/>
    </location>
</feature>
<sequence length="538" mass="62415">MSSKDVPKDVRVYRTHECWEERYQKESDTTYDWLKTYKDLQPYFSKVIPDKNMSILMLGCGNSTLGDDMYDDGYHHRTNVDYSANVINSMSEKSKDKVNMKWLEMDIRDMKAFENESFEVVLDKATMDTFFSGADVWSPAENVLSDVKQEVDEVVRILKVGGVFIYISFGQPHFRRQYITRENWDEIKVTTIGEFFVPRPNTMSNPKSSTLQPHSNSNSSSNSNTTNQSNKNELKVGECIILCDFKENISLGKSKVQVSHQFYQQPARTFFGMVLFYKQGDKLKTHYYDCLSQVLNHCSTFATSCLDKLINDPLFTSLNINKITFWCDNARHFKSNEILSYMHTLSKLQVADPNTPNKTKRKYLVELNTFAPYHGKSECDQHFSMVSRAIADKSSFKDSIYTDQDVINAIKSTTDNNNYQRTYKLTSESEKEAVTIKVTVEIHNPKELKQKEIKIFPGFTEYHRFQFLDNRSMRANKHYIKFMGGNEVDKMTIYKYSAMKSQVGKETTISRGYESTTKEEAQSWKPARDKAHTTYLNT</sequence>
<feature type="compositionally biased region" description="Low complexity" evidence="4">
    <location>
        <begin position="215"/>
        <end position="230"/>
    </location>
</feature>
<dbReference type="Pfam" id="PF13847">
    <property type="entry name" value="Methyltransf_31"/>
    <property type="match status" value="1"/>
</dbReference>
<name>D3BPE4_HETP5</name>
<keyword evidence="3" id="KW-0808">Transferase</keyword>
<dbReference type="InterPro" id="IPR051419">
    <property type="entry name" value="Lys/N-term_MeTrsfase_sf"/>
</dbReference>
<evidence type="ECO:0000313" key="6">
    <source>
        <dbReference type="EMBL" id="EFA76662.1"/>
    </source>
</evidence>
<comment type="caution">
    <text evidence="6">The sequence shown here is derived from an EMBL/GenBank/DDBJ whole genome shotgun (WGS) entry which is preliminary data.</text>
</comment>
<evidence type="ECO:0000256" key="3">
    <source>
        <dbReference type="ARBA" id="ARBA00022679"/>
    </source>
</evidence>
<accession>D3BPE4</accession>
<dbReference type="RefSeq" id="XP_020428794.1">
    <property type="nucleotide sequence ID" value="XM_020580207.1"/>
</dbReference>
<dbReference type="Gene3D" id="3.40.50.150">
    <property type="entry name" value="Vaccinia Virus protein VP39"/>
    <property type="match status" value="1"/>
</dbReference>
<keyword evidence="2" id="KW-0489">Methyltransferase</keyword>
<dbReference type="PANTHER" id="PTHR12176">
    <property type="entry name" value="SAM-DEPENDENT METHYLTRANSFERASE SUPERFAMILY PROTEIN"/>
    <property type="match status" value="1"/>
</dbReference>
<feature type="compositionally biased region" description="Basic and acidic residues" evidence="4">
    <location>
        <begin position="516"/>
        <end position="532"/>
    </location>
</feature>
<gene>
    <name evidence="6" type="ORF">PPL_09412</name>
</gene>
<dbReference type="SUPFAM" id="SSF53335">
    <property type="entry name" value="S-adenosyl-L-methionine-dependent methyltransferases"/>
    <property type="match status" value="1"/>
</dbReference>
<evidence type="ECO:0000256" key="1">
    <source>
        <dbReference type="ARBA" id="ARBA00008361"/>
    </source>
</evidence>
<dbReference type="InterPro" id="IPR025714">
    <property type="entry name" value="Methyltranfer_dom"/>
</dbReference>
<dbReference type="EMBL" id="ADBJ01000044">
    <property type="protein sequence ID" value="EFA76662.1"/>
    <property type="molecule type" value="Genomic_DNA"/>
</dbReference>
<evidence type="ECO:0000256" key="4">
    <source>
        <dbReference type="SAM" id="MobiDB-lite"/>
    </source>
</evidence>
<evidence type="ECO:0000259" key="5">
    <source>
        <dbReference type="Pfam" id="PF13847"/>
    </source>
</evidence>
<organism evidence="6 7">
    <name type="scientific">Heterostelium pallidum (strain ATCC 26659 / Pp 5 / PN500)</name>
    <name type="common">Cellular slime mold</name>
    <name type="synonym">Polysphondylium pallidum</name>
    <dbReference type="NCBI Taxonomy" id="670386"/>
    <lineage>
        <taxon>Eukaryota</taxon>
        <taxon>Amoebozoa</taxon>
        <taxon>Evosea</taxon>
        <taxon>Eumycetozoa</taxon>
        <taxon>Dictyostelia</taxon>
        <taxon>Acytosteliales</taxon>
        <taxon>Acytosteliaceae</taxon>
        <taxon>Heterostelium</taxon>
    </lineage>
</organism>
<dbReference type="GeneID" id="31364887"/>
<dbReference type="InParanoid" id="D3BPE4"/>
<dbReference type="InterPro" id="IPR029063">
    <property type="entry name" value="SAM-dependent_MTases_sf"/>
</dbReference>
<dbReference type="GO" id="GO:0032259">
    <property type="term" value="P:methylation"/>
    <property type="evidence" value="ECO:0007669"/>
    <property type="project" value="UniProtKB-KW"/>
</dbReference>
<reference evidence="6 7" key="1">
    <citation type="journal article" date="2011" name="Genome Res.">
        <title>Phylogeny-wide analysis of social amoeba genomes highlights ancient origins for complex intercellular communication.</title>
        <authorList>
            <person name="Heidel A.J."/>
            <person name="Lawal H.M."/>
            <person name="Felder M."/>
            <person name="Schilde C."/>
            <person name="Helps N.R."/>
            <person name="Tunggal B."/>
            <person name="Rivero F."/>
            <person name="John U."/>
            <person name="Schleicher M."/>
            <person name="Eichinger L."/>
            <person name="Platzer M."/>
            <person name="Noegel A.A."/>
            <person name="Schaap P."/>
            <person name="Gloeckner G."/>
        </authorList>
    </citation>
    <scope>NUCLEOTIDE SEQUENCE [LARGE SCALE GENOMIC DNA]</scope>
    <source>
        <strain evidence="7">ATCC 26659 / Pp 5 / PN500</strain>
    </source>
</reference>
<keyword evidence="7" id="KW-1185">Reference proteome</keyword>
<dbReference type="CDD" id="cd02440">
    <property type="entry name" value="AdoMet_MTases"/>
    <property type="match status" value="1"/>
</dbReference>